<dbReference type="GO" id="GO:0043531">
    <property type="term" value="F:ADP binding"/>
    <property type="evidence" value="ECO:0007669"/>
    <property type="project" value="InterPro"/>
</dbReference>
<organism evidence="3">
    <name type="scientific">Sesamum radiatum</name>
    <name type="common">Black benniseed</name>
    <dbReference type="NCBI Taxonomy" id="300843"/>
    <lineage>
        <taxon>Eukaryota</taxon>
        <taxon>Viridiplantae</taxon>
        <taxon>Streptophyta</taxon>
        <taxon>Embryophyta</taxon>
        <taxon>Tracheophyta</taxon>
        <taxon>Spermatophyta</taxon>
        <taxon>Magnoliopsida</taxon>
        <taxon>eudicotyledons</taxon>
        <taxon>Gunneridae</taxon>
        <taxon>Pentapetalae</taxon>
        <taxon>asterids</taxon>
        <taxon>lamiids</taxon>
        <taxon>Lamiales</taxon>
        <taxon>Pedaliaceae</taxon>
        <taxon>Sesamum</taxon>
    </lineage>
</organism>
<evidence type="ECO:0000256" key="1">
    <source>
        <dbReference type="ARBA" id="ARBA00022821"/>
    </source>
</evidence>
<accession>A0AAW2NT17</accession>
<reference evidence="3" key="2">
    <citation type="journal article" date="2024" name="Plant">
        <title>Genomic evolution and insights into agronomic trait innovations of Sesamum species.</title>
        <authorList>
            <person name="Miao H."/>
            <person name="Wang L."/>
            <person name="Qu L."/>
            <person name="Liu H."/>
            <person name="Sun Y."/>
            <person name="Le M."/>
            <person name="Wang Q."/>
            <person name="Wei S."/>
            <person name="Zheng Y."/>
            <person name="Lin W."/>
            <person name="Duan Y."/>
            <person name="Cao H."/>
            <person name="Xiong S."/>
            <person name="Wang X."/>
            <person name="Wei L."/>
            <person name="Li C."/>
            <person name="Ma Q."/>
            <person name="Ju M."/>
            <person name="Zhao R."/>
            <person name="Li G."/>
            <person name="Mu C."/>
            <person name="Tian Q."/>
            <person name="Mei H."/>
            <person name="Zhang T."/>
            <person name="Gao T."/>
            <person name="Zhang H."/>
        </authorList>
    </citation>
    <scope>NUCLEOTIDE SEQUENCE</scope>
    <source>
        <strain evidence="3">G02</strain>
    </source>
</reference>
<dbReference type="SUPFAM" id="SSF52540">
    <property type="entry name" value="P-loop containing nucleoside triphosphate hydrolases"/>
    <property type="match status" value="1"/>
</dbReference>
<keyword evidence="1" id="KW-0611">Plant defense</keyword>
<comment type="caution">
    <text evidence="3">The sequence shown here is derived from an EMBL/GenBank/DDBJ whole genome shotgun (WGS) entry which is preliminary data.</text>
</comment>
<sequence length="116" mass="13337">MLRDVLFTRKFLPVPDDYWSESPADWDVLCLLFRFGSKGSKIIVTTRSAKILLIVSCSKAYKLEILSDDDCWKLIEQRTLVCNANESEFGTDQQTNNKEMQRLPSSCGDTWMCFAL</sequence>
<dbReference type="InterPro" id="IPR002182">
    <property type="entry name" value="NB-ARC"/>
</dbReference>
<dbReference type="InterPro" id="IPR027417">
    <property type="entry name" value="P-loop_NTPase"/>
</dbReference>
<dbReference type="EMBL" id="JACGWJ010000019">
    <property type="protein sequence ID" value="KAL0346122.1"/>
    <property type="molecule type" value="Genomic_DNA"/>
</dbReference>
<name>A0AAW2NT17_SESRA</name>
<dbReference type="AlphaFoldDB" id="A0AAW2NT17"/>
<proteinExistence type="predicted"/>
<evidence type="ECO:0000259" key="2">
    <source>
        <dbReference type="Pfam" id="PF00931"/>
    </source>
</evidence>
<dbReference type="PANTHER" id="PTHR36766:SF70">
    <property type="entry name" value="DISEASE RESISTANCE PROTEIN RGA4"/>
    <property type="match status" value="1"/>
</dbReference>
<dbReference type="Gene3D" id="3.40.50.300">
    <property type="entry name" value="P-loop containing nucleotide triphosphate hydrolases"/>
    <property type="match status" value="1"/>
</dbReference>
<reference evidence="3" key="1">
    <citation type="submission" date="2020-06" db="EMBL/GenBank/DDBJ databases">
        <authorList>
            <person name="Li T."/>
            <person name="Hu X."/>
            <person name="Zhang T."/>
            <person name="Song X."/>
            <person name="Zhang H."/>
            <person name="Dai N."/>
            <person name="Sheng W."/>
            <person name="Hou X."/>
            <person name="Wei L."/>
        </authorList>
    </citation>
    <scope>NUCLEOTIDE SEQUENCE</scope>
    <source>
        <strain evidence="3">G02</strain>
        <tissue evidence="3">Leaf</tissue>
    </source>
</reference>
<dbReference type="GO" id="GO:0006952">
    <property type="term" value="P:defense response"/>
    <property type="evidence" value="ECO:0007669"/>
    <property type="project" value="UniProtKB-KW"/>
</dbReference>
<dbReference type="Pfam" id="PF00931">
    <property type="entry name" value="NB-ARC"/>
    <property type="match status" value="1"/>
</dbReference>
<evidence type="ECO:0000313" key="3">
    <source>
        <dbReference type="EMBL" id="KAL0346122.1"/>
    </source>
</evidence>
<dbReference type="PANTHER" id="PTHR36766">
    <property type="entry name" value="PLANT BROAD-SPECTRUM MILDEW RESISTANCE PROTEIN RPW8"/>
    <property type="match status" value="1"/>
</dbReference>
<gene>
    <name evidence="3" type="ORF">Sradi_4443500</name>
</gene>
<protein>
    <recommendedName>
        <fullName evidence="2">NB-ARC domain-containing protein</fullName>
    </recommendedName>
</protein>
<feature type="domain" description="NB-ARC" evidence="2">
    <location>
        <begin position="1"/>
        <end position="78"/>
    </location>
</feature>